<dbReference type="InParanoid" id="A0A212F5T8"/>
<feature type="transmembrane region" description="Helical" evidence="9">
    <location>
        <begin position="291"/>
        <end position="312"/>
    </location>
</feature>
<accession>A0A212F5T8</accession>
<evidence type="ECO:0000256" key="3">
    <source>
        <dbReference type="ARBA" id="ARBA00022692"/>
    </source>
</evidence>
<dbReference type="GO" id="GO:0003725">
    <property type="term" value="F:double-stranded RNA binding"/>
    <property type="evidence" value="ECO:0007669"/>
    <property type="project" value="TreeGrafter"/>
</dbReference>
<feature type="transmembrane region" description="Helical" evidence="9">
    <location>
        <begin position="592"/>
        <end position="614"/>
    </location>
</feature>
<evidence type="ECO:0000256" key="6">
    <source>
        <dbReference type="ARBA" id="ARBA00023136"/>
    </source>
</evidence>
<dbReference type="InterPro" id="IPR025958">
    <property type="entry name" value="SID1_TM_fam"/>
</dbReference>
<keyword evidence="4" id="KW-0732">Signal</keyword>
<feature type="transmembrane region" description="Helical" evidence="9">
    <location>
        <begin position="567"/>
        <end position="586"/>
    </location>
</feature>
<gene>
    <name evidence="10" type="ORF">KGM_203438</name>
</gene>
<comment type="similarity">
    <text evidence="2">Belongs to the SID1 family.</text>
</comment>
<organism evidence="10 11">
    <name type="scientific">Danaus plexippus plexippus</name>
    <dbReference type="NCBI Taxonomy" id="278856"/>
    <lineage>
        <taxon>Eukaryota</taxon>
        <taxon>Metazoa</taxon>
        <taxon>Ecdysozoa</taxon>
        <taxon>Arthropoda</taxon>
        <taxon>Hexapoda</taxon>
        <taxon>Insecta</taxon>
        <taxon>Pterygota</taxon>
        <taxon>Neoptera</taxon>
        <taxon>Endopterygota</taxon>
        <taxon>Lepidoptera</taxon>
        <taxon>Glossata</taxon>
        <taxon>Ditrysia</taxon>
        <taxon>Papilionoidea</taxon>
        <taxon>Nymphalidae</taxon>
        <taxon>Danainae</taxon>
        <taxon>Danaini</taxon>
        <taxon>Danaina</taxon>
        <taxon>Danaus</taxon>
        <taxon>Danaus</taxon>
    </lineage>
</organism>
<keyword evidence="5 9" id="KW-1133">Transmembrane helix</keyword>
<dbReference type="PANTHER" id="PTHR12185:SF14">
    <property type="entry name" value="CHOLESTEROL UPTAKE PROTEIN 1"/>
    <property type="match status" value="1"/>
</dbReference>
<dbReference type="KEGG" id="dpl:KGM_203438"/>
<name>A0A212F5T8_DANPL</name>
<dbReference type="GO" id="GO:0005764">
    <property type="term" value="C:lysosome"/>
    <property type="evidence" value="ECO:0007669"/>
    <property type="project" value="TreeGrafter"/>
</dbReference>
<dbReference type="GO" id="GO:0005886">
    <property type="term" value="C:plasma membrane"/>
    <property type="evidence" value="ECO:0007669"/>
    <property type="project" value="TreeGrafter"/>
</dbReference>
<reference evidence="10 11" key="1">
    <citation type="journal article" date="2011" name="Cell">
        <title>The monarch butterfly genome yields insights into long-distance migration.</title>
        <authorList>
            <person name="Zhan S."/>
            <person name="Merlin C."/>
            <person name="Boore J.L."/>
            <person name="Reppert S.M."/>
        </authorList>
    </citation>
    <scope>NUCLEOTIDE SEQUENCE [LARGE SCALE GENOMIC DNA]</scope>
    <source>
        <strain evidence="10">F-2</strain>
    </source>
</reference>
<keyword evidence="6 9" id="KW-0472">Membrane</keyword>
<keyword evidence="3 9" id="KW-0812">Transmembrane</keyword>
<evidence type="ECO:0000256" key="2">
    <source>
        <dbReference type="ARBA" id="ARBA00006618"/>
    </source>
</evidence>
<keyword evidence="11" id="KW-1185">Reference proteome</keyword>
<evidence type="ECO:0000256" key="1">
    <source>
        <dbReference type="ARBA" id="ARBA00004141"/>
    </source>
</evidence>
<dbReference type="PANTHER" id="PTHR12185">
    <property type="entry name" value="SID1 TRANSMEMBRANE FAMILY MEMEBER"/>
    <property type="match status" value="1"/>
</dbReference>
<evidence type="ECO:0000256" key="8">
    <source>
        <dbReference type="SAM" id="MobiDB-lite"/>
    </source>
</evidence>
<proteinExistence type="inferred from homology"/>
<feature type="transmembrane region" description="Helical" evidence="9">
    <location>
        <begin position="457"/>
        <end position="476"/>
    </location>
</feature>
<comment type="caution">
    <text evidence="10">The sequence shown here is derived from an EMBL/GenBank/DDBJ whole genome shotgun (WGS) entry which is preliminary data.</text>
</comment>
<evidence type="ECO:0000256" key="9">
    <source>
        <dbReference type="SAM" id="Phobius"/>
    </source>
</evidence>
<feature type="transmembrane region" description="Helical" evidence="9">
    <location>
        <begin position="513"/>
        <end position="534"/>
    </location>
</feature>
<feature type="transmembrane region" description="Helical" evidence="9">
    <location>
        <begin position="626"/>
        <end position="645"/>
    </location>
</feature>
<evidence type="ECO:0000313" key="11">
    <source>
        <dbReference type="Proteomes" id="UP000007151"/>
    </source>
</evidence>
<comment type="subcellular location">
    <subcellularLocation>
        <location evidence="1">Membrane</location>
        <topology evidence="1">Multi-pass membrane protein</topology>
    </subcellularLocation>
</comment>
<dbReference type="AlphaFoldDB" id="A0A212F5T8"/>
<evidence type="ECO:0000256" key="7">
    <source>
        <dbReference type="ARBA" id="ARBA00023180"/>
    </source>
</evidence>
<protein>
    <submittedName>
        <fullName evidence="10">Sid-1-related 1</fullName>
    </submittedName>
</protein>
<feature type="region of interest" description="Disordered" evidence="8">
    <location>
        <begin position="331"/>
        <end position="355"/>
    </location>
</feature>
<feature type="compositionally biased region" description="Polar residues" evidence="8">
    <location>
        <begin position="332"/>
        <end position="341"/>
    </location>
</feature>
<sequence>MYDQTIDVILNDTTTHILDFVEKSPELSVYPTRVQVSSNDSLTPEYPVFVTAAQQKGVSSWELPLIVSTSHATLHFDEMARTLCPHDSGPNITSQSRPTLTLSTSSPKNLSVRIELRRVHDFYLEVNKEVNFSVTPSTPNYYYFSFDRDPLNLTHGQHSLRFPRFNYTIPKSVLLMIDSEDDVCAVVSIQNNSCPVFDNEEDVQYQGYHFTMTTRGGITVTQSMFPRGFYVVFIVKESDEECTGVPDNVHADKRIKRFSFMYRGVKPPSPTYHTVCTNRLVAVPSVSYSDYVTGALAALALVMLVALLAPVATALSCRSSEVLIIEDPLPSGSRSDTTASETAPMFNRSDESDLESEPEVEVEASLPVPLTLAGLSRAKPVAHDRRSNRYFWSALTVAVVYALPVVQLLITYQRVSAARRALGIPQHRGLLYSMALALFMEGLLSACYHLCPNKMNFQFDSSFMYVIAVLCIVKLYQSRHPDVNASAHTTFMLIACLMAIGLLGIMYPSLYFWWLFTVLHLAACFFLTLNIYYVGKLKMDRSLPYQAWSGLRTHGWSSFRVKYPARAALIAVANVANWALAGYGLYEHNKDFARHLLAILMGNAILYTLGYVFMKLLHRETVPLAAWLWLGAAHLTWAGAAVLFLSSRTKWSVSSTCPSSLQQTAAQSRTHNAVCSSLRVFDEHDLWHLSSAAAVFFSFNVLLVLDTPLDNTPRHLIPSF</sequence>
<dbReference type="Pfam" id="PF13965">
    <property type="entry name" value="SID-1_RNA_chan"/>
    <property type="match status" value="2"/>
</dbReference>
<feature type="transmembrane region" description="Helical" evidence="9">
    <location>
        <begin position="488"/>
        <end position="507"/>
    </location>
</feature>
<evidence type="ECO:0000313" key="10">
    <source>
        <dbReference type="EMBL" id="OWR49102.1"/>
    </source>
</evidence>
<keyword evidence="7" id="KW-0325">Glycoprotein</keyword>
<evidence type="ECO:0000256" key="4">
    <source>
        <dbReference type="ARBA" id="ARBA00022729"/>
    </source>
</evidence>
<dbReference type="EMBL" id="AGBW02010130">
    <property type="protein sequence ID" value="OWR49102.1"/>
    <property type="molecule type" value="Genomic_DNA"/>
</dbReference>
<feature type="transmembrane region" description="Helical" evidence="9">
    <location>
        <begin position="390"/>
        <end position="410"/>
    </location>
</feature>
<dbReference type="eggNOG" id="ENOG502QUXZ">
    <property type="taxonomic scope" value="Eukaryota"/>
</dbReference>
<dbReference type="GO" id="GO:0051033">
    <property type="term" value="F:RNA transmembrane transporter activity"/>
    <property type="evidence" value="ECO:0007669"/>
    <property type="project" value="TreeGrafter"/>
</dbReference>
<evidence type="ECO:0000256" key="5">
    <source>
        <dbReference type="ARBA" id="ARBA00022989"/>
    </source>
</evidence>
<dbReference type="Proteomes" id="UP000007151">
    <property type="component" value="Unassembled WGS sequence"/>
</dbReference>
<dbReference type="STRING" id="278856.A0A212F5T8"/>
<feature type="transmembrane region" description="Helical" evidence="9">
    <location>
        <begin position="430"/>
        <end position="451"/>
    </location>
</feature>